<organism evidence="1 2">
    <name type="scientific">Neophaeococcomyces mojaviensis</name>
    <dbReference type="NCBI Taxonomy" id="3383035"/>
    <lineage>
        <taxon>Eukaryota</taxon>
        <taxon>Fungi</taxon>
        <taxon>Dikarya</taxon>
        <taxon>Ascomycota</taxon>
        <taxon>Pezizomycotina</taxon>
        <taxon>Eurotiomycetes</taxon>
        <taxon>Chaetothyriomycetidae</taxon>
        <taxon>Chaetothyriales</taxon>
        <taxon>Chaetothyriales incertae sedis</taxon>
        <taxon>Neophaeococcomyces</taxon>
    </lineage>
</organism>
<keyword evidence="2" id="KW-1185">Reference proteome</keyword>
<gene>
    <name evidence="1" type="ORF">H2198_007773</name>
</gene>
<protein>
    <submittedName>
        <fullName evidence="1">Uncharacterized protein</fullName>
    </submittedName>
</protein>
<proteinExistence type="predicted"/>
<name>A0ACC2ZZB9_9EURO</name>
<dbReference type="EMBL" id="JAPDRQ010000171">
    <property type="protein sequence ID" value="KAJ9653026.1"/>
    <property type="molecule type" value="Genomic_DNA"/>
</dbReference>
<accession>A0ACC2ZZB9</accession>
<sequence>DTDTILKFRKEIKDELEKVRAGNGKVELTDLKSCLYAATIEGGWPKPIVLGHDPTDELKAIVSTWPSLTPEKARDFIATNKSDGADYIKLMQENCCSLALPTNSIPVASQELQTAVVKAAHDAGLLVVGHATALESTEIVLNCGADGLTHTFIDQHPTDAILPMYKRNNAFVIPTLVILSSLTDELQDRRDKFANIADGLGLVDEFTKQNMQDKIGLKSPEASIEHGFETVRIFKKHGIDVVAGTDSAAGLKGSGIGPSLWMELELYVEKCGFSVTEALRSATSVTAKRFGFTDRGTIEQGKRADLLLVKGDPTNELSGLWAQGGIQGVWKQGLKAV</sequence>
<comment type="caution">
    <text evidence="1">The sequence shown here is derived from an EMBL/GenBank/DDBJ whole genome shotgun (WGS) entry which is preliminary data.</text>
</comment>
<reference evidence="1" key="1">
    <citation type="submission" date="2022-10" db="EMBL/GenBank/DDBJ databases">
        <title>Culturing micro-colonial fungi from biological soil crusts in the Mojave desert and describing Neophaeococcomyces mojavensis, and introducing the new genera and species Taxawa tesnikishii.</title>
        <authorList>
            <person name="Kurbessoian T."/>
            <person name="Stajich J.E."/>
        </authorList>
    </citation>
    <scope>NUCLEOTIDE SEQUENCE</scope>
    <source>
        <strain evidence="1">JES_112</strain>
    </source>
</reference>
<evidence type="ECO:0000313" key="1">
    <source>
        <dbReference type="EMBL" id="KAJ9653026.1"/>
    </source>
</evidence>
<evidence type="ECO:0000313" key="2">
    <source>
        <dbReference type="Proteomes" id="UP001172386"/>
    </source>
</evidence>
<dbReference type="Proteomes" id="UP001172386">
    <property type="component" value="Unassembled WGS sequence"/>
</dbReference>
<feature type="non-terminal residue" evidence="1">
    <location>
        <position position="1"/>
    </location>
</feature>